<evidence type="ECO:0000313" key="1">
    <source>
        <dbReference type="EMBL" id="QOX66018.1"/>
    </source>
</evidence>
<dbReference type="Proteomes" id="UP000594014">
    <property type="component" value="Chromosome"/>
</dbReference>
<reference evidence="1" key="1">
    <citation type="submission" date="2019-08" db="EMBL/GenBank/DDBJ databases">
        <title>Genome sequence of Clostridiales bacterium MT110.</title>
        <authorList>
            <person name="Cao J."/>
        </authorList>
    </citation>
    <scope>NUCLEOTIDE SEQUENCE</scope>
    <source>
        <strain evidence="1">MT110</strain>
    </source>
</reference>
<dbReference type="EMBL" id="CP042469">
    <property type="protein sequence ID" value="QOX66018.1"/>
    <property type="molecule type" value="Genomic_DNA"/>
</dbReference>
<gene>
    <name evidence="1" type="ORF">FRZ06_19370</name>
</gene>
<organism evidence="1 2">
    <name type="scientific">Anoxybacterium hadale</name>
    <dbReference type="NCBI Taxonomy" id="3408580"/>
    <lineage>
        <taxon>Bacteria</taxon>
        <taxon>Bacillati</taxon>
        <taxon>Bacillota</taxon>
        <taxon>Clostridia</taxon>
        <taxon>Peptostreptococcales</taxon>
        <taxon>Anaerovoracaceae</taxon>
        <taxon>Anoxybacterium</taxon>
    </lineage>
</organism>
<evidence type="ECO:0000313" key="2">
    <source>
        <dbReference type="Proteomes" id="UP000594014"/>
    </source>
</evidence>
<keyword evidence="2" id="KW-1185">Reference proteome</keyword>
<proteinExistence type="predicted"/>
<protein>
    <submittedName>
        <fullName evidence="1">MerR family transcriptional regulator</fullName>
    </submittedName>
</protein>
<name>A0ACD1AIB3_9FIRM</name>
<accession>A0ACD1AIB3</accession>
<sequence length="269" mass="30770">MYKISEFSKITGLSVKALRYYDEETILTPACRDSETGYRYYSKEDFAKAQRILLLRSLDFSIAEIRDVLENCRDDSDLTCYLEEKRTMIQNRILKEKELIKKMNLYIKPNDREEKRMNYQIEVKDIPSVTVAAIRYRGKYDDTGKYIGKLYKAVKDQGAGAPIQCYHDAEYREEDADLELCLPTKKLIRHPDVEGKTLPAIRAICTTHVGSYSKLNMAYKAIFDYAGENGLACLTPSREVYRKGPGMIFKGNEDGYITDIIVPVSGGVA</sequence>